<proteinExistence type="predicted"/>
<evidence type="ECO:0000313" key="1">
    <source>
        <dbReference type="EMBL" id="THF60813.1"/>
    </source>
</evidence>
<evidence type="ECO:0000313" key="2">
    <source>
        <dbReference type="Proteomes" id="UP000307956"/>
    </source>
</evidence>
<dbReference type="RefSeq" id="WP_136385088.1">
    <property type="nucleotide sequence ID" value="NZ_SSOD01000008.1"/>
</dbReference>
<comment type="caution">
    <text evidence="1">The sequence shown here is derived from an EMBL/GenBank/DDBJ whole genome shotgun (WGS) entry which is preliminary data.</text>
</comment>
<reference evidence="1 2" key="1">
    <citation type="submission" date="2019-04" db="EMBL/GenBank/DDBJ databases">
        <title>Azoarcus rhizosphaerae sp. nov. isolated from rhizosphere of Ficus religiosa.</title>
        <authorList>
            <person name="Lin S.-Y."/>
            <person name="Hameed A."/>
            <person name="Hsu Y.-H."/>
            <person name="Young C.-C."/>
        </authorList>
    </citation>
    <scope>NUCLEOTIDE SEQUENCE [LARGE SCALE GENOMIC DNA]</scope>
    <source>
        <strain evidence="1 2">CC-YHH848</strain>
    </source>
</reference>
<dbReference type="OrthoDB" id="8854508at2"/>
<gene>
    <name evidence="1" type="ORF">E6O51_11240</name>
</gene>
<protein>
    <submittedName>
        <fullName evidence="1">Uncharacterized protein</fullName>
    </submittedName>
</protein>
<dbReference type="Proteomes" id="UP000307956">
    <property type="component" value="Unassembled WGS sequence"/>
</dbReference>
<accession>A0A4S4AMH0</accession>
<dbReference type="EMBL" id="SSOD01000008">
    <property type="protein sequence ID" value="THF60813.1"/>
    <property type="molecule type" value="Genomic_DNA"/>
</dbReference>
<name>A0A4S4AMH0_9RHOO</name>
<dbReference type="AlphaFoldDB" id="A0A4S4AMH0"/>
<sequence length="288" mass="32503">MQLDLFAHSRDVMLRNDLLAALRSRDAPASEHALAALAAEFPHDPALAPARLLAGRLSPDIPPFPTHADALQTIARLERETRPAAASLFGEQQAERWLHPAWHALAHAAAHLPYHPDAPEAHAAPLFLRARHWCEAEHHASAIESWRRIPHPLAWTAEARFHLHGLDTAWPLLAELAWLDAVRFGDLARRLPSKALTGLLLQYEREFADTPADHAWFPAWALLDHPELRTVLQTATTPQRTPQEEACRTLIRLLALERQGRHADIVEERKRLRALNGELFGLYMQTRT</sequence>
<organism evidence="1 2">
    <name type="scientific">Pseudothauera rhizosphaerae</name>
    <dbReference type="NCBI Taxonomy" id="2565932"/>
    <lineage>
        <taxon>Bacteria</taxon>
        <taxon>Pseudomonadati</taxon>
        <taxon>Pseudomonadota</taxon>
        <taxon>Betaproteobacteria</taxon>
        <taxon>Rhodocyclales</taxon>
        <taxon>Zoogloeaceae</taxon>
        <taxon>Pseudothauera</taxon>
    </lineage>
</organism>
<keyword evidence="2" id="KW-1185">Reference proteome</keyword>